<dbReference type="PROSITE" id="PS00478">
    <property type="entry name" value="LIM_DOMAIN_1"/>
    <property type="match status" value="3"/>
</dbReference>
<evidence type="ECO:0000259" key="10">
    <source>
        <dbReference type="PROSITE" id="PS50023"/>
    </source>
</evidence>
<evidence type="ECO:0000256" key="6">
    <source>
        <dbReference type="ARBA" id="ARBA00022833"/>
    </source>
</evidence>
<dbReference type="Proteomes" id="UP000801492">
    <property type="component" value="Unassembled WGS sequence"/>
</dbReference>
<dbReference type="InterPro" id="IPR050604">
    <property type="entry name" value="PDZ-LIM_domain"/>
</dbReference>
<evidence type="ECO:0000313" key="11">
    <source>
        <dbReference type="EMBL" id="KAF2879450.1"/>
    </source>
</evidence>
<dbReference type="Gene3D" id="2.10.110.10">
    <property type="entry name" value="Cysteine Rich Protein"/>
    <property type="match status" value="3"/>
</dbReference>
<evidence type="ECO:0000256" key="3">
    <source>
        <dbReference type="ARBA" id="ARBA00022490"/>
    </source>
</evidence>
<dbReference type="PANTHER" id="PTHR24214:SF62">
    <property type="entry name" value="LEUPAXIN"/>
    <property type="match status" value="1"/>
</dbReference>
<dbReference type="PANTHER" id="PTHR24214">
    <property type="entry name" value="PDZ AND LIM DOMAIN PROTEIN ZASP"/>
    <property type="match status" value="1"/>
</dbReference>
<dbReference type="GO" id="GO:0031941">
    <property type="term" value="C:filamentous actin"/>
    <property type="evidence" value="ECO:0007669"/>
    <property type="project" value="TreeGrafter"/>
</dbReference>
<dbReference type="GO" id="GO:0051371">
    <property type="term" value="F:muscle alpha-actinin binding"/>
    <property type="evidence" value="ECO:0007669"/>
    <property type="project" value="TreeGrafter"/>
</dbReference>
<accession>A0A8K0FVV4</accession>
<protein>
    <recommendedName>
        <fullName evidence="10">LIM zinc-binding domain-containing protein</fullName>
    </recommendedName>
</protein>
<dbReference type="PROSITE" id="PS50023">
    <property type="entry name" value="LIM_DOMAIN_2"/>
    <property type="match status" value="3"/>
</dbReference>
<keyword evidence="5" id="KW-0677">Repeat</keyword>
<dbReference type="GO" id="GO:0005737">
    <property type="term" value="C:cytoplasm"/>
    <property type="evidence" value="ECO:0007669"/>
    <property type="project" value="UniProtKB-SubCell"/>
</dbReference>
<organism evidence="11 12">
    <name type="scientific">Ignelater luminosus</name>
    <name type="common">Cucubano</name>
    <name type="synonym">Pyrophorus luminosus</name>
    <dbReference type="NCBI Taxonomy" id="2038154"/>
    <lineage>
        <taxon>Eukaryota</taxon>
        <taxon>Metazoa</taxon>
        <taxon>Ecdysozoa</taxon>
        <taxon>Arthropoda</taxon>
        <taxon>Hexapoda</taxon>
        <taxon>Insecta</taxon>
        <taxon>Pterygota</taxon>
        <taxon>Neoptera</taxon>
        <taxon>Endopterygota</taxon>
        <taxon>Coleoptera</taxon>
        <taxon>Polyphaga</taxon>
        <taxon>Elateriformia</taxon>
        <taxon>Elateroidea</taxon>
        <taxon>Elateridae</taxon>
        <taxon>Agrypninae</taxon>
        <taxon>Pyrophorini</taxon>
        <taxon>Ignelater</taxon>
    </lineage>
</organism>
<dbReference type="GO" id="GO:0001725">
    <property type="term" value="C:stress fiber"/>
    <property type="evidence" value="ECO:0007669"/>
    <property type="project" value="TreeGrafter"/>
</dbReference>
<dbReference type="AlphaFoldDB" id="A0A8K0FVV4"/>
<dbReference type="GO" id="GO:0005912">
    <property type="term" value="C:adherens junction"/>
    <property type="evidence" value="ECO:0007669"/>
    <property type="project" value="TreeGrafter"/>
</dbReference>
<keyword evidence="6 9" id="KW-0862">Zinc</keyword>
<dbReference type="OrthoDB" id="1112565at2759"/>
<dbReference type="Pfam" id="PF00412">
    <property type="entry name" value="LIM"/>
    <property type="match status" value="3"/>
</dbReference>
<feature type="non-terminal residue" evidence="11">
    <location>
        <position position="1"/>
    </location>
</feature>
<evidence type="ECO:0000256" key="8">
    <source>
        <dbReference type="ARBA" id="ARBA00023038"/>
    </source>
</evidence>
<keyword evidence="7" id="KW-0965">Cell junction</keyword>
<dbReference type="GO" id="GO:0061061">
    <property type="term" value="P:muscle structure development"/>
    <property type="evidence" value="ECO:0007669"/>
    <property type="project" value="TreeGrafter"/>
</dbReference>
<keyword evidence="8 9" id="KW-0440">LIM domain</keyword>
<feature type="domain" description="LIM zinc-binding" evidence="10">
    <location>
        <begin position="130"/>
        <end position="182"/>
    </location>
</feature>
<evidence type="ECO:0000256" key="1">
    <source>
        <dbReference type="ARBA" id="ARBA00004282"/>
    </source>
</evidence>
<name>A0A8K0FVV4_IGNLU</name>
<dbReference type="GO" id="GO:0030036">
    <property type="term" value="P:actin cytoskeleton organization"/>
    <property type="evidence" value="ECO:0007669"/>
    <property type="project" value="TreeGrafter"/>
</dbReference>
<feature type="domain" description="LIM zinc-binding" evidence="10">
    <location>
        <begin position="70"/>
        <end position="129"/>
    </location>
</feature>
<evidence type="ECO:0000256" key="2">
    <source>
        <dbReference type="ARBA" id="ARBA00004496"/>
    </source>
</evidence>
<dbReference type="SUPFAM" id="SSF57716">
    <property type="entry name" value="Glucocorticoid receptor-like (DNA-binding domain)"/>
    <property type="match status" value="3"/>
</dbReference>
<dbReference type="EMBL" id="VTPC01091162">
    <property type="protein sequence ID" value="KAF2879450.1"/>
    <property type="molecule type" value="Genomic_DNA"/>
</dbReference>
<keyword evidence="3" id="KW-0963">Cytoplasm</keyword>
<evidence type="ECO:0000256" key="9">
    <source>
        <dbReference type="PROSITE-ProRule" id="PRU00125"/>
    </source>
</evidence>
<reference evidence="11" key="1">
    <citation type="submission" date="2019-08" db="EMBL/GenBank/DDBJ databases">
        <title>The genome of the North American firefly Photinus pyralis.</title>
        <authorList>
            <consortium name="Photinus pyralis genome working group"/>
            <person name="Fallon T.R."/>
            <person name="Sander Lower S.E."/>
            <person name="Weng J.-K."/>
        </authorList>
    </citation>
    <scope>NUCLEOTIDE SEQUENCE</scope>
    <source>
        <strain evidence="11">TRF0915ILg1</strain>
        <tissue evidence="11">Whole body</tissue>
    </source>
</reference>
<evidence type="ECO:0000256" key="4">
    <source>
        <dbReference type="ARBA" id="ARBA00022723"/>
    </source>
</evidence>
<keyword evidence="12" id="KW-1185">Reference proteome</keyword>
<dbReference type="GO" id="GO:0046872">
    <property type="term" value="F:metal ion binding"/>
    <property type="evidence" value="ECO:0007669"/>
    <property type="project" value="UniProtKB-KW"/>
</dbReference>
<dbReference type="InterPro" id="IPR001781">
    <property type="entry name" value="Znf_LIM"/>
</dbReference>
<feature type="domain" description="LIM zinc-binding" evidence="10">
    <location>
        <begin position="11"/>
        <end position="69"/>
    </location>
</feature>
<evidence type="ECO:0000313" key="12">
    <source>
        <dbReference type="Proteomes" id="UP000801492"/>
    </source>
</evidence>
<dbReference type="FunFam" id="2.10.110.10:FF:000008">
    <property type="entry name" value="Paxillin isoform 1"/>
    <property type="match status" value="2"/>
</dbReference>
<evidence type="ECO:0000256" key="7">
    <source>
        <dbReference type="ARBA" id="ARBA00022949"/>
    </source>
</evidence>
<dbReference type="SMART" id="SM00132">
    <property type="entry name" value="LIM"/>
    <property type="match status" value="3"/>
</dbReference>
<evidence type="ECO:0000256" key="5">
    <source>
        <dbReference type="ARBA" id="ARBA00022737"/>
    </source>
</evidence>
<gene>
    <name evidence="11" type="ORF">ILUMI_26730</name>
</gene>
<sequence length="182" mass="20561">STQENSGTAEIFCAVCNKSVEGRILTALGRTYHPEHFTCAKCKEPIKDSKFQQHDGEPYCEADYTKLFLKNCYACKQPIKQKIIKALGVEWHEEHFVCTICKKSLAGSSFLEKDGQPYCTTDYYDKFADRCVACKQPITQQAIIALDGKWHQSCFICYKCKTPVIEDTFAVQNGNPICTKCA</sequence>
<keyword evidence="4 9" id="KW-0479">Metal-binding</keyword>
<comment type="subcellular location">
    <subcellularLocation>
        <location evidence="1">Cell junction</location>
    </subcellularLocation>
    <subcellularLocation>
        <location evidence="2">Cytoplasm</location>
    </subcellularLocation>
</comment>
<proteinExistence type="predicted"/>
<comment type="caution">
    <text evidence="11">The sequence shown here is derived from an EMBL/GenBank/DDBJ whole genome shotgun (WGS) entry which is preliminary data.</text>
</comment>
<dbReference type="GO" id="GO:0003779">
    <property type="term" value="F:actin binding"/>
    <property type="evidence" value="ECO:0007669"/>
    <property type="project" value="TreeGrafter"/>
</dbReference>